<dbReference type="PANTHER" id="PTHR43798">
    <property type="entry name" value="MONOACYLGLYCEROL LIPASE"/>
    <property type="match status" value="1"/>
</dbReference>
<evidence type="ECO:0000256" key="1">
    <source>
        <dbReference type="ARBA" id="ARBA00022801"/>
    </source>
</evidence>
<name>A0A7S0ING8_9EUKA</name>
<dbReference type="InterPro" id="IPR050266">
    <property type="entry name" value="AB_hydrolase_sf"/>
</dbReference>
<dbReference type="GO" id="GO:0016020">
    <property type="term" value="C:membrane"/>
    <property type="evidence" value="ECO:0007669"/>
    <property type="project" value="TreeGrafter"/>
</dbReference>
<dbReference type="AlphaFoldDB" id="A0A7S0ING8"/>
<gene>
    <name evidence="3" type="ORF">CLEP1334_LOCUS2416</name>
</gene>
<dbReference type="InterPro" id="IPR029058">
    <property type="entry name" value="AB_hydrolase_fold"/>
</dbReference>
<dbReference type="SUPFAM" id="SSF53474">
    <property type="entry name" value="alpha/beta-Hydrolases"/>
    <property type="match status" value="1"/>
</dbReference>
<feature type="domain" description="AB hydrolase-1" evidence="2">
    <location>
        <begin position="22"/>
        <end position="257"/>
    </location>
</feature>
<dbReference type="GO" id="GO:0016787">
    <property type="term" value="F:hydrolase activity"/>
    <property type="evidence" value="ECO:0007669"/>
    <property type="project" value="UniProtKB-KW"/>
</dbReference>
<sequence length="270" mass="29462">MLHVTTGDGVTLRYLRKGSEGPPVVLIHGWSASHRSFDLNIESLARRCTIFAPDLRFHGDSDKPAWGFHVARLAADLHALLSAWQLEAPTLVGCSLGCAVIWSYVELFGCDALGKCVFVDQAPSQWRFADWQLGSKGIYDAASLDAIQAALRADMAAFADGNARCCLTKRVPEALLQTLSAESQKCDPDALGKLMADHAPKDWRPILPRIRCACLNLYGTASGCFPAEGCAAVGTLIPTCRNVAFEGCNHWLYMEEPERFNQLVGDFACE</sequence>
<dbReference type="Gene3D" id="3.40.50.1820">
    <property type="entry name" value="alpha/beta hydrolase"/>
    <property type="match status" value="1"/>
</dbReference>
<dbReference type="Pfam" id="PF00561">
    <property type="entry name" value="Abhydrolase_1"/>
    <property type="match status" value="1"/>
</dbReference>
<proteinExistence type="predicted"/>
<evidence type="ECO:0000259" key="2">
    <source>
        <dbReference type="Pfam" id="PF00561"/>
    </source>
</evidence>
<dbReference type="EMBL" id="HBER01004854">
    <property type="protein sequence ID" value="CAD8527195.1"/>
    <property type="molecule type" value="Transcribed_RNA"/>
</dbReference>
<organism evidence="3">
    <name type="scientific">Calcidiscus leptoporus</name>
    <dbReference type="NCBI Taxonomy" id="127549"/>
    <lineage>
        <taxon>Eukaryota</taxon>
        <taxon>Haptista</taxon>
        <taxon>Haptophyta</taxon>
        <taxon>Prymnesiophyceae</taxon>
        <taxon>Coccolithales</taxon>
        <taxon>Calcidiscaceae</taxon>
        <taxon>Calcidiscus</taxon>
    </lineage>
</organism>
<dbReference type="InterPro" id="IPR000073">
    <property type="entry name" value="AB_hydrolase_1"/>
</dbReference>
<accession>A0A7S0ING8</accession>
<dbReference type="PANTHER" id="PTHR43798:SF31">
    <property type="entry name" value="AB HYDROLASE SUPERFAMILY PROTEIN YCLE"/>
    <property type="match status" value="1"/>
</dbReference>
<keyword evidence="1" id="KW-0378">Hydrolase</keyword>
<reference evidence="3" key="1">
    <citation type="submission" date="2021-01" db="EMBL/GenBank/DDBJ databases">
        <authorList>
            <person name="Corre E."/>
            <person name="Pelletier E."/>
            <person name="Niang G."/>
            <person name="Scheremetjew M."/>
            <person name="Finn R."/>
            <person name="Kale V."/>
            <person name="Holt S."/>
            <person name="Cochrane G."/>
            <person name="Meng A."/>
            <person name="Brown T."/>
            <person name="Cohen L."/>
        </authorList>
    </citation>
    <scope>NUCLEOTIDE SEQUENCE</scope>
    <source>
        <strain evidence="3">RCC1130</strain>
    </source>
</reference>
<protein>
    <recommendedName>
        <fullName evidence="2">AB hydrolase-1 domain-containing protein</fullName>
    </recommendedName>
</protein>
<evidence type="ECO:0000313" key="3">
    <source>
        <dbReference type="EMBL" id="CAD8527195.1"/>
    </source>
</evidence>